<feature type="compositionally biased region" description="Polar residues" evidence="8">
    <location>
        <begin position="501"/>
        <end position="510"/>
    </location>
</feature>
<feature type="compositionally biased region" description="Polar residues" evidence="8">
    <location>
        <begin position="103"/>
        <end position="119"/>
    </location>
</feature>
<feature type="region of interest" description="Disordered" evidence="8">
    <location>
        <begin position="293"/>
        <end position="388"/>
    </location>
</feature>
<dbReference type="AlphaFoldDB" id="A0A8T3E1C2"/>
<feature type="compositionally biased region" description="Low complexity" evidence="8">
    <location>
        <begin position="542"/>
        <end position="554"/>
    </location>
</feature>
<dbReference type="Proteomes" id="UP000829720">
    <property type="component" value="Unassembled WGS sequence"/>
</dbReference>
<gene>
    <name evidence="9" type="ORF">AGOR_G00034120</name>
</gene>
<feature type="compositionally biased region" description="Basic and acidic residues" evidence="8">
    <location>
        <begin position="293"/>
        <end position="309"/>
    </location>
</feature>
<dbReference type="EMBL" id="JAERUA010000003">
    <property type="protein sequence ID" value="KAI1901407.1"/>
    <property type="molecule type" value="Genomic_DNA"/>
</dbReference>
<evidence type="ECO:0000256" key="1">
    <source>
        <dbReference type="ARBA" id="ARBA00018517"/>
    </source>
</evidence>
<feature type="compositionally biased region" description="Acidic residues" evidence="8">
    <location>
        <begin position="485"/>
        <end position="495"/>
    </location>
</feature>
<comment type="catalytic activity">
    <reaction evidence="5">
        <text>a 5'-end (N(2),N(7)-dimethyl 5'-triphosphoguanosine)-ribonucleoside in snRNA + S-adenosyl-L-methionine = a 5'-end (N(2),N(2),N(7)-trimethyl 5'-triphosphoguanosine)-ribonucleoside in snRNA + S-adenosyl-L-homocysteine + H(+)</text>
        <dbReference type="Rhea" id="RHEA:78479"/>
        <dbReference type="Rhea" id="RHEA-COMP:19087"/>
        <dbReference type="Rhea" id="RHEA-COMP:19089"/>
        <dbReference type="ChEBI" id="CHEBI:15378"/>
        <dbReference type="ChEBI" id="CHEBI:57856"/>
        <dbReference type="ChEBI" id="CHEBI:59789"/>
        <dbReference type="ChEBI" id="CHEBI:167623"/>
        <dbReference type="ChEBI" id="CHEBI:172880"/>
    </reaction>
    <physiologicalReaction direction="left-to-right" evidence="5">
        <dbReference type="Rhea" id="RHEA:78480"/>
    </physiologicalReaction>
</comment>
<dbReference type="Pfam" id="PF09445">
    <property type="entry name" value="Methyltransf_15"/>
    <property type="match status" value="1"/>
</dbReference>
<feature type="compositionally biased region" description="Pro residues" evidence="8">
    <location>
        <begin position="512"/>
        <end position="523"/>
    </location>
</feature>
<comment type="catalytic activity">
    <reaction evidence="4">
        <text>a 5'-end (N(7)-methyl 5'-triphosphoguanosine)-ribonucleoside in snoRNA + S-adenosyl-L-methionine = a 5'-end (N(2),N(7)-dimethyl 5'-triphosphoguanosine)-ribonucleoside in snoRNA + S-adenosyl-L-homocysteine + H(+)</text>
        <dbReference type="Rhea" id="RHEA:78475"/>
        <dbReference type="Rhea" id="RHEA-COMP:19086"/>
        <dbReference type="Rhea" id="RHEA-COMP:19088"/>
        <dbReference type="ChEBI" id="CHEBI:15378"/>
        <dbReference type="ChEBI" id="CHEBI:57856"/>
        <dbReference type="ChEBI" id="CHEBI:59789"/>
        <dbReference type="ChEBI" id="CHEBI:156461"/>
        <dbReference type="ChEBI" id="CHEBI:172880"/>
    </reaction>
    <physiologicalReaction direction="left-to-right" evidence="4">
        <dbReference type="Rhea" id="RHEA:78476"/>
    </physiologicalReaction>
</comment>
<dbReference type="GO" id="GO:0071164">
    <property type="term" value="F:RNA cap trimethylguanosine synthase activity"/>
    <property type="evidence" value="ECO:0007669"/>
    <property type="project" value="TreeGrafter"/>
</dbReference>
<evidence type="ECO:0000256" key="7">
    <source>
        <dbReference type="ARBA" id="ARBA00049790"/>
    </source>
</evidence>
<proteinExistence type="inferred from homology"/>
<accession>A0A8T3E1C2</accession>
<dbReference type="PANTHER" id="PTHR14741:SF32">
    <property type="entry name" value="TRIMETHYLGUANOSINE SYNTHASE"/>
    <property type="match status" value="1"/>
</dbReference>
<evidence type="ECO:0000256" key="5">
    <source>
        <dbReference type="ARBA" id="ARBA00048763"/>
    </source>
</evidence>
<evidence type="ECO:0000256" key="4">
    <source>
        <dbReference type="ARBA" id="ARBA00048740"/>
    </source>
</evidence>
<comment type="caution">
    <text evidence="9">The sequence shown here is derived from an EMBL/GenBank/DDBJ whole genome shotgun (WGS) entry which is preliminary data.</text>
</comment>
<dbReference type="GO" id="GO:0005634">
    <property type="term" value="C:nucleus"/>
    <property type="evidence" value="ECO:0007669"/>
    <property type="project" value="TreeGrafter"/>
</dbReference>
<comment type="similarity">
    <text evidence="2">Belongs to the methyltransferase superfamily. Trimethylguanosine synthase family.</text>
</comment>
<feature type="compositionally biased region" description="Basic residues" evidence="8">
    <location>
        <begin position="569"/>
        <end position="583"/>
    </location>
</feature>
<evidence type="ECO:0000256" key="8">
    <source>
        <dbReference type="SAM" id="MobiDB-lite"/>
    </source>
</evidence>
<dbReference type="SUPFAM" id="SSF53335">
    <property type="entry name" value="S-adenosyl-L-methionine-dependent methyltransferases"/>
    <property type="match status" value="1"/>
</dbReference>
<evidence type="ECO:0000256" key="6">
    <source>
        <dbReference type="ARBA" id="ARBA00049075"/>
    </source>
</evidence>
<keyword evidence="10" id="KW-1185">Reference proteome</keyword>
<feature type="region of interest" description="Disordered" evidence="8">
    <location>
        <begin position="102"/>
        <end position="162"/>
    </location>
</feature>
<comment type="catalytic activity">
    <reaction evidence="3">
        <text>a 5'-end (N(2),N(7)-dimethyl 5'-triphosphoguanosine)-ribonucleoside in snoRNA + S-adenosyl-L-methionine = a 5'-end (N(2),N(2),N(7)-trimethyl 5'-triphosphoguanosine)-ribonucleoside in snoRNA + S-adenosyl-L-homocysteine + H(+)</text>
        <dbReference type="Rhea" id="RHEA:78507"/>
        <dbReference type="Rhea" id="RHEA-COMP:19088"/>
        <dbReference type="Rhea" id="RHEA-COMP:19090"/>
        <dbReference type="ChEBI" id="CHEBI:15378"/>
        <dbReference type="ChEBI" id="CHEBI:57856"/>
        <dbReference type="ChEBI" id="CHEBI:59789"/>
        <dbReference type="ChEBI" id="CHEBI:167623"/>
        <dbReference type="ChEBI" id="CHEBI:172880"/>
    </reaction>
    <physiologicalReaction direction="left-to-right" evidence="3">
        <dbReference type="Rhea" id="RHEA:78508"/>
    </physiologicalReaction>
</comment>
<sequence>MGGNHRIATMVADIFFTPRGVDEDKAIHCLCSRAFSHDREWYRWGLKTYFVDTEPADFALGEGEEEQHEEEEGEEEEEGPAEGSELWDEEASLMASMGLPVAFTSSSSQKRAEKTQNQPKRGRGKRCGAHWEAEPEPLPTKESLCDTQDSQTAKEGDEEQGVEGVQKGWELYWAQQGETLLWQAWLETHPEDSDGQQVAPWESSDRKEEWDLHYSHTYYRYWEQYHYWASQGWTVATANDKVESSEGSGEMSQSEPASAHSADSIIDGEPRLEEEAVNLIGQLSLQYSEGAKEADCSGKGQSDHHDPHEGPCCLGDEPCDGGNRKRTSCSRSSSGLAESSQNSGNLEKRCESKEQSSLNNDDDEDDENPPERRGVKIKRSHELDAEESPLTCAEAWDRLGLKRGAQPLFESTLKFRRGGAPSSGEGGERGCRPQSRNKHIFFTDDGDDMEPKMSKTFRKVQNFLKHVQSEGGLLMGSGDMNQRPEEEEEEEAQGEEEQRADSPTPTQETDNAPPPPQAPPPQQPLLRTDSDSEDNSAPKRQLLPLDIPDYLLPDTSEGQGQADISSSAGKKKKKKAKKRKNKKNVAEVPPEIAAEPDLAKYWIQRYRLFSRFDEGIKLDHEGWFSVTPEKIARHIALRVQHCCPSDLIIDAFCGVGGNAIQFALTGKRVIAVDIDPVRLALAQNNAEVYNVADRIDFLQGDFLQLAPHLRADVVFLSPLWGGPDYLSADVFNIKTMMSPDGYPSLLLYKTLHTHYCLHPLIPPVAPSLFFTLLLYFCL</sequence>
<feature type="region of interest" description="Disordered" evidence="8">
    <location>
        <begin position="468"/>
        <end position="588"/>
    </location>
</feature>
<dbReference type="CDD" id="cd02440">
    <property type="entry name" value="AdoMet_MTases"/>
    <property type="match status" value="1"/>
</dbReference>
<evidence type="ECO:0000256" key="2">
    <source>
        <dbReference type="ARBA" id="ARBA00025783"/>
    </source>
</evidence>
<organism evidence="9 10">
    <name type="scientific">Albula goreensis</name>
    <dbReference type="NCBI Taxonomy" id="1534307"/>
    <lineage>
        <taxon>Eukaryota</taxon>
        <taxon>Metazoa</taxon>
        <taxon>Chordata</taxon>
        <taxon>Craniata</taxon>
        <taxon>Vertebrata</taxon>
        <taxon>Euteleostomi</taxon>
        <taxon>Actinopterygii</taxon>
        <taxon>Neopterygii</taxon>
        <taxon>Teleostei</taxon>
        <taxon>Albuliformes</taxon>
        <taxon>Albulidae</taxon>
        <taxon>Albula</taxon>
    </lineage>
</organism>
<dbReference type="InterPro" id="IPR019012">
    <property type="entry name" value="RNA_cap_Gua-N2-MeTrfase"/>
</dbReference>
<feature type="compositionally biased region" description="Polar residues" evidence="8">
    <location>
        <begin position="329"/>
        <end position="345"/>
    </location>
</feature>
<dbReference type="PANTHER" id="PTHR14741">
    <property type="entry name" value="S-ADENOSYLMETHIONINE-DEPENDENT METHYLTRANSFERASE RELATED"/>
    <property type="match status" value="1"/>
</dbReference>
<evidence type="ECO:0000313" key="9">
    <source>
        <dbReference type="EMBL" id="KAI1901407.1"/>
    </source>
</evidence>
<reference evidence="9" key="1">
    <citation type="submission" date="2021-01" db="EMBL/GenBank/DDBJ databases">
        <authorList>
            <person name="Zahm M."/>
            <person name="Roques C."/>
            <person name="Cabau C."/>
            <person name="Klopp C."/>
            <person name="Donnadieu C."/>
            <person name="Jouanno E."/>
            <person name="Lampietro C."/>
            <person name="Louis A."/>
            <person name="Herpin A."/>
            <person name="Echchiki A."/>
            <person name="Berthelot C."/>
            <person name="Parey E."/>
            <person name="Roest-Crollius H."/>
            <person name="Braasch I."/>
            <person name="Postlethwait J."/>
            <person name="Bobe J."/>
            <person name="Montfort J."/>
            <person name="Bouchez O."/>
            <person name="Begum T."/>
            <person name="Mejri S."/>
            <person name="Adams A."/>
            <person name="Chen W.-J."/>
            <person name="Guiguen Y."/>
        </authorList>
    </citation>
    <scope>NUCLEOTIDE SEQUENCE</scope>
    <source>
        <tissue evidence="9">Blood</tissue>
    </source>
</reference>
<comment type="catalytic activity">
    <reaction evidence="6">
        <text>a 5'-end (N(7)-methyl 5'-triphosphoguanosine)-ribonucleoside in snRNA + S-adenosyl-L-methionine = a 5'-end (N(2),N(7)-dimethyl 5'-triphosphoguanosine)-ribonucleoside in snRNA + S-adenosyl-L-homocysteine + H(+)</text>
        <dbReference type="Rhea" id="RHEA:78471"/>
        <dbReference type="Rhea" id="RHEA-COMP:19085"/>
        <dbReference type="Rhea" id="RHEA-COMP:19087"/>
        <dbReference type="ChEBI" id="CHEBI:15378"/>
        <dbReference type="ChEBI" id="CHEBI:57856"/>
        <dbReference type="ChEBI" id="CHEBI:59789"/>
        <dbReference type="ChEBI" id="CHEBI:156461"/>
        <dbReference type="ChEBI" id="CHEBI:172880"/>
    </reaction>
    <physiologicalReaction direction="left-to-right" evidence="6">
        <dbReference type="Rhea" id="RHEA:78472"/>
    </physiologicalReaction>
</comment>
<feature type="region of interest" description="Disordered" evidence="8">
    <location>
        <begin position="62"/>
        <end position="86"/>
    </location>
</feature>
<protein>
    <recommendedName>
        <fullName evidence="1">Trimethylguanosine synthase</fullName>
    </recommendedName>
    <alternativeName>
        <fullName evidence="7">Cap-specific guanine-N(2) methyltransferase</fullName>
    </alternativeName>
</protein>
<evidence type="ECO:0000313" key="10">
    <source>
        <dbReference type="Proteomes" id="UP000829720"/>
    </source>
</evidence>
<dbReference type="InterPro" id="IPR029063">
    <property type="entry name" value="SAM-dependent_MTases_sf"/>
</dbReference>
<feature type="region of interest" description="Disordered" evidence="8">
    <location>
        <begin position="413"/>
        <end position="452"/>
    </location>
</feature>
<name>A0A8T3E1C2_9TELE</name>
<dbReference type="OrthoDB" id="194443at2759"/>
<dbReference type="Gene3D" id="3.40.50.150">
    <property type="entry name" value="Vaccinia Virus protein VP39"/>
    <property type="match status" value="1"/>
</dbReference>
<feature type="compositionally biased region" description="Polar residues" evidence="8">
    <location>
        <begin position="556"/>
        <end position="568"/>
    </location>
</feature>
<evidence type="ECO:0000256" key="3">
    <source>
        <dbReference type="ARBA" id="ARBA00047418"/>
    </source>
</evidence>